<sequence>MSPLHRLRCLHTPALVAILAMSLLLAQMLGFVHGIAHAGWAPGTVHSLISDALFDEGEGDDHAASAHVHGGQQQGEDHAHVHADHSHHSCVSYDAAALSAGAHFDFPPLPLMPPVRVLALWQAFASWDPPLNCHFSSRAPPR</sequence>
<dbReference type="AlphaFoldDB" id="D8IUX6"/>
<name>D8IUX6_HERSS</name>
<dbReference type="KEGG" id="hse:Hsero_0169"/>
<proteinExistence type="predicted"/>
<protein>
    <submittedName>
        <fullName evidence="2">Uncharacterized protein</fullName>
    </submittedName>
</protein>
<keyword evidence="3" id="KW-1185">Reference proteome</keyword>
<dbReference type="EMBL" id="CP002039">
    <property type="protein sequence ID" value="ADJ61695.1"/>
    <property type="molecule type" value="Genomic_DNA"/>
</dbReference>
<evidence type="ECO:0000313" key="3">
    <source>
        <dbReference type="Proteomes" id="UP000000329"/>
    </source>
</evidence>
<feature type="region of interest" description="Disordered" evidence="1">
    <location>
        <begin position="59"/>
        <end position="80"/>
    </location>
</feature>
<dbReference type="HOGENOM" id="CLU_141557_0_0_4"/>
<organism evidence="2 3">
    <name type="scientific">Herbaspirillum seropedicae (strain SmR1)</name>
    <dbReference type="NCBI Taxonomy" id="757424"/>
    <lineage>
        <taxon>Bacteria</taxon>
        <taxon>Pseudomonadati</taxon>
        <taxon>Pseudomonadota</taxon>
        <taxon>Betaproteobacteria</taxon>
        <taxon>Burkholderiales</taxon>
        <taxon>Oxalobacteraceae</taxon>
        <taxon>Herbaspirillum</taxon>
    </lineage>
</organism>
<dbReference type="RefSeq" id="WP_013232218.1">
    <property type="nucleotide sequence ID" value="NC_014323.1"/>
</dbReference>
<gene>
    <name evidence="2" type="ordered locus">Hsero_0169</name>
</gene>
<dbReference type="GeneID" id="29390733"/>
<dbReference type="Proteomes" id="UP000000329">
    <property type="component" value="Chromosome"/>
</dbReference>
<dbReference type="eggNOG" id="ENOG50302E0">
    <property type="taxonomic scope" value="Bacteria"/>
</dbReference>
<accession>D8IUX6</accession>
<evidence type="ECO:0000313" key="2">
    <source>
        <dbReference type="EMBL" id="ADJ61695.1"/>
    </source>
</evidence>
<reference evidence="2 3" key="1">
    <citation type="submission" date="2010-04" db="EMBL/GenBank/DDBJ databases">
        <title>The genome of Herbaspirillum seropedicae SmR1, an endophytic, nitrogen-fixing, plant-growth promoting beta-Proteobacteria.</title>
        <authorList>
            <person name="Pedrosa F.O."/>
            <person name="Monteiro R.A."/>
            <person name="Wassem R."/>
            <person name="Cruz L.M."/>
            <person name="Ayub R.A."/>
            <person name="Colauto N.B."/>
            <person name="Fernandez M.A."/>
            <person name="Fungaro M.H.P."/>
            <person name="Grisard E.C."/>
            <person name="Hungria M."/>
            <person name="Madeira H.M.F."/>
            <person name="Nodari R.O."/>
            <person name="Osaku C.A."/>
            <person name="Petzl-Erler M.L."/>
            <person name="Terenzi H."/>
            <person name="Vieira L.G.E."/>
            <person name="Almeida M.I.M."/>
            <person name="Alves L.R."/>
            <person name="Arantes O.M.N."/>
            <person name="Balsanelli E."/>
            <person name="Barcellos F.G."/>
            <person name="Baura V.A."/>
            <person name="Binde D.R."/>
            <person name="Campo R.J."/>
            <person name="Chubatsu L.S."/>
            <person name="Chueire L.M.O."/>
            <person name="Ciferri R.R."/>
            <person name="Correa L.C."/>
            <person name="da Conceicao Silva J.L."/>
            <person name="Dabul A.N.G."/>
            <person name="Dambros B.P."/>
            <person name="Faoro H."/>
            <person name="Favetti A."/>
            <person name="Friedermann G."/>
            <person name="Furlaneto M.C."/>
            <person name="Gasques L.S."/>
            <person name="Gimenes C.C.T."/>
            <person name="Gioppo N.M.R."/>
            <person name="Glienke-Blanco C."/>
            <person name="Godoy L.P."/>
            <person name="Guerra M.P."/>
            <person name="Karp S."/>
            <person name="Kava-Cordeiro V."/>
            <person name="Margarido V.P."/>
            <person name="Mathioni S.M."/>
            <person name="Menck-Soares M.A."/>
            <person name="Murace N.K."/>
            <person name="Nicolas M.F."/>
            <person name="Oliveira C.E.C."/>
            <person name="Pagnan N.A.B."/>
            <person name="Pamphile J.A."/>
            <person name="Patussi E.V."/>
            <person name="Pereira L.F.P."/>
            <person name="Pereira-Ferrari L."/>
            <person name="Pinto F.G.S."/>
            <person name="Precoma C."/>
            <person name="Prioli A.J."/>
            <person name="Prioli S.M.A.P."/>
            <person name="Raittz R.T."/>
            <person name="Ramos H.J.O."/>
            <person name="Ribeiro E.M.S.F."/>
            <person name="Rigo L.U."/>
            <person name="Rocha C.L.M.S.C."/>
            <person name="Rocha S.N."/>
            <person name="Santos K."/>
            <person name="Satori D."/>
            <person name="Silva A.G."/>
            <person name="Simao R.C.G."/>
            <person name="Soares M.A.M."/>
            <person name="Souza E.M."/>
            <person name="Steffens M.B.R."/>
            <person name="Steindel M."/>
            <person name="Tadra-Sfeir M.Z."/>
            <person name="Takahashi E.K."/>
            <person name="Torres R.A."/>
            <person name="Valle J.S."/>
            <person name="Vernal J.I."/>
            <person name="Vilas-Boas L.A."/>
            <person name="Watanabe M.A.E."/>
            <person name="Weiss V.A."/>
            <person name="Yates M.A."/>
            <person name="Souza E.M."/>
        </authorList>
    </citation>
    <scope>NUCLEOTIDE SEQUENCE [LARGE SCALE GENOMIC DNA]</scope>
    <source>
        <strain evidence="2 3">SmR1</strain>
    </source>
</reference>
<evidence type="ECO:0000256" key="1">
    <source>
        <dbReference type="SAM" id="MobiDB-lite"/>
    </source>
</evidence>
<dbReference type="STRING" id="757424.Hsero_0169"/>